<accession>A0ACD3SKM7</accession>
<evidence type="ECO:0000313" key="2">
    <source>
        <dbReference type="Proteomes" id="UP000004277"/>
    </source>
</evidence>
<name>A0ACD3SKM7_9BURK</name>
<dbReference type="EMBL" id="AKCV02000026">
    <property type="protein sequence ID" value="TMS56802.1"/>
    <property type="molecule type" value="Genomic_DNA"/>
</dbReference>
<sequence>MTPTASGRWLIARIGTLPDISCHSMPKIALPNIPVKHKRRILTTGKVLLATAVVLSVAAWLGGPPLIRSVVTDKLSTQLGRKVTFGEVNVNPLRLAARIHDIAIYEPDQKAKMVSVGELAVNLSFTSLLRLAPVLDELTVDQPVVNVAYLGDDRFSFSDIVDRLAAEPKDPAAKPARFSLNNIRVMRGEFRYDDRVHQSQHTVTDLNVALPFLSNLPYAADIYTEPSFRANIDGSPIFVDGEVLPFASSHKASIQVNLDGLQLPRFMPFVATTMRGKVESGLLDTRLHVQFEQKESKQSVVVSGTAGVRDMKLVDGARAPVLQWRALQVTLDDSEPLSQRVGIHEVKLDAPEIWVDRAADGTLNLQRLFVSPAAPAASAGQVKPVAMPASGTPVVQAQPAQSSPSAQASKPAAPAAAPQAKAEARIFDLDKLLVQGGTVHVRDAGFRGANGQPATVDLNDVAISVAQFSTAGDTPAPLSVAATIQDGGRVKTNGTLRFAGQAVEGKLALEAIKPHRFAPFYASAFAGQLGDTEIHGDLNYRVAWPASGVQAVLSDSSASLRNLQVTLPKAKTPAISAREIDLSGVEFDLAKQTVALAGVAIDGAKVAATRAANGDIDLAALGGSGASSPASAAKAPSRATAPWRVALGKLTLAGSEVVWEDKAVAAANGGKPASLKWRNLKGQVENIQYPFVRGEQGRWPMTLAFSDARKGTASVSGQLAPEPFAADLKLDLRALDIAAFQPYAAEYSNAVIAGGALTAAGRLVTRTEPGKAARTSYTGNLRLANLRAVDKVSGDSFLRWRALDVSRIDAQLNTRQNPVDITLGDVSLADFYARVILNADGRLNLADIRARPEAGTVGKSLTEASAVPAPNVQTGNQTATAPVPTTPKDGPPPMVRVGRVSLQKGNINFSDFFVKPNYTTNLTGLEGTISRVASDDPKPADVSIKGRVDGDAPISITGQVNPFSTQLFLDLQAQAKGIELTRLTPYAAKYAGYPITKGKLNVDVTYHIENGQLQASNKLFLDQLTFGERVDSPDATKLPVLLAVALLKNSRGEIDVNLPVSGSLSDPQFSVGGVIIRVIINLLTKAITSPFSLIASAFGDGGGGEGLGYIEFDPGTSRLTDAQEKKLGTIAKALTDRPALKLEIIGRVDPDTDRDGAKREYMMRRVRAQKRQDLVSQGGGANPEEVEVQPQEYAKYLERAYKNESFKKPRNMIGLTKSLPVAEMEKLMMENAPVGEAELKALAERRASAVKRYLEEEGKVPNERLFLVTPKLNADGITDKGKPSRVDFAVQL</sequence>
<gene>
    <name evidence="1" type="ORF">MW7_017180</name>
</gene>
<proteinExistence type="predicted"/>
<dbReference type="Proteomes" id="UP000004277">
    <property type="component" value="Unassembled WGS sequence"/>
</dbReference>
<keyword evidence="2" id="KW-1185">Reference proteome</keyword>
<protein>
    <submittedName>
        <fullName evidence="1">DUF748 domain-containing protein</fullName>
    </submittedName>
</protein>
<organism evidence="1 2">
    <name type="scientific">Imbroritus primus</name>
    <dbReference type="NCBI Taxonomy" id="3058603"/>
    <lineage>
        <taxon>Bacteria</taxon>
        <taxon>Pseudomonadati</taxon>
        <taxon>Pseudomonadota</taxon>
        <taxon>Betaproteobacteria</taxon>
        <taxon>Burkholderiales</taxon>
        <taxon>Burkholderiaceae</taxon>
        <taxon>Imbroritus</taxon>
    </lineage>
</organism>
<reference evidence="1" key="1">
    <citation type="submission" date="2019-05" db="EMBL/GenBank/DDBJ databases">
        <title>Revised genome assembly of Burkholderiaceae (previously Ralstonia) sp. PBA.</title>
        <authorList>
            <person name="Gan H.M."/>
        </authorList>
    </citation>
    <scope>NUCLEOTIDE SEQUENCE</scope>
    <source>
        <strain evidence="1">PBA</strain>
    </source>
</reference>
<comment type="caution">
    <text evidence="1">The sequence shown here is derived from an EMBL/GenBank/DDBJ whole genome shotgun (WGS) entry which is preliminary data.</text>
</comment>
<evidence type="ECO:0000313" key="1">
    <source>
        <dbReference type="EMBL" id="TMS56802.1"/>
    </source>
</evidence>